<reference evidence="1" key="1">
    <citation type="submission" date="2022-10" db="EMBL/GenBank/DDBJ databases">
        <title>The WGS of Solirubrobacter ginsenosidimutans DSM 21036.</title>
        <authorList>
            <person name="Jiang Z."/>
        </authorList>
    </citation>
    <scope>NUCLEOTIDE SEQUENCE</scope>
    <source>
        <strain evidence="1">DSM 21036</strain>
    </source>
</reference>
<dbReference type="InterPro" id="IPR011991">
    <property type="entry name" value="ArsR-like_HTH"/>
</dbReference>
<name>A0A9X3N250_9ACTN</name>
<dbReference type="Proteomes" id="UP001149140">
    <property type="component" value="Unassembled WGS sequence"/>
</dbReference>
<dbReference type="InterPro" id="IPR036390">
    <property type="entry name" value="WH_DNA-bd_sf"/>
</dbReference>
<dbReference type="InterPro" id="IPR036388">
    <property type="entry name" value="WH-like_DNA-bd_sf"/>
</dbReference>
<dbReference type="CDD" id="cd00090">
    <property type="entry name" value="HTH_ARSR"/>
    <property type="match status" value="1"/>
</dbReference>
<dbReference type="SUPFAM" id="SSF46785">
    <property type="entry name" value="Winged helix' DNA-binding domain"/>
    <property type="match status" value="1"/>
</dbReference>
<gene>
    <name evidence="1" type="ORF">OM076_42860</name>
</gene>
<organism evidence="1 2">
    <name type="scientific">Solirubrobacter ginsenosidimutans</name>
    <dbReference type="NCBI Taxonomy" id="490573"/>
    <lineage>
        <taxon>Bacteria</taxon>
        <taxon>Bacillati</taxon>
        <taxon>Actinomycetota</taxon>
        <taxon>Thermoleophilia</taxon>
        <taxon>Solirubrobacterales</taxon>
        <taxon>Solirubrobacteraceae</taxon>
        <taxon>Solirubrobacter</taxon>
    </lineage>
</organism>
<accession>A0A9X3N250</accession>
<protein>
    <submittedName>
        <fullName evidence="1">Helix-turn-helix domain-containing protein</fullName>
    </submittedName>
</protein>
<evidence type="ECO:0000313" key="1">
    <source>
        <dbReference type="EMBL" id="MDA0167079.1"/>
    </source>
</evidence>
<keyword evidence="2" id="KW-1185">Reference proteome</keyword>
<dbReference type="RefSeq" id="WP_270046331.1">
    <property type="nucleotide sequence ID" value="NZ_JAPDOD010000087.1"/>
</dbReference>
<sequence>MSDRIAAIAHPLRDRVLFEYQRGPVSPSEVARRTGLPLNVVGYHTGVLERHDCVELVRSERRGGALTRYYRATVAQDIEDERWAEVPAPLRRRFVLETLARASDEARRAALAGGFDGPHGHLARFPAALDHDAVLAAGELLRRTAERLVAIEADARRRSQPRDGYRVVLMGFAPVERAGPAATDR</sequence>
<comment type="caution">
    <text evidence="1">The sequence shown here is derived from an EMBL/GenBank/DDBJ whole genome shotgun (WGS) entry which is preliminary data.</text>
</comment>
<dbReference type="AlphaFoldDB" id="A0A9X3N250"/>
<proteinExistence type="predicted"/>
<dbReference type="EMBL" id="JAPDOD010000087">
    <property type="protein sequence ID" value="MDA0167079.1"/>
    <property type="molecule type" value="Genomic_DNA"/>
</dbReference>
<evidence type="ECO:0000313" key="2">
    <source>
        <dbReference type="Proteomes" id="UP001149140"/>
    </source>
</evidence>
<dbReference type="Gene3D" id="1.10.10.10">
    <property type="entry name" value="Winged helix-like DNA-binding domain superfamily/Winged helix DNA-binding domain"/>
    <property type="match status" value="1"/>
</dbReference>